<accession>A0A7W7MRE3</accession>
<reference evidence="1 2" key="1">
    <citation type="submission" date="2020-08" db="EMBL/GenBank/DDBJ databases">
        <title>Sequencing the genomes of 1000 actinobacteria strains.</title>
        <authorList>
            <person name="Klenk H.-P."/>
        </authorList>
    </citation>
    <scope>NUCLEOTIDE SEQUENCE [LARGE SCALE GENOMIC DNA]</scope>
    <source>
        <strain evidence="1 2">DSM 43149</strain>
    </source>
</reference>
<gene>
    <name evidence="1" type="ORF">BJ971_004091</name>
</gene>
<proteinExistence type="predicted"/>
<organism evidence="1 2">
    <name type="scientific">Actinoplanes digitatis</name>
    <dbReference type="NCBI Taxonomy" id="1868"/>
    <lineage>
        <taxon>Bacteria</taxon>
        <taxon>Bacillati</taxon>
        <taxon>Actinomycetota</taxon>
        <taxon>Actinomycetes</taxon>
        <taxon>Micromonosporales</taxon>
        <taxon>Micromonosporaceae</taxon>
        <taxon>Actinoplanes</taxon>
    </lineage>
</organism>
<evidence type="ECO:0000313" key="1">
    <source>
        <dbReference type="EMBL" id="MBB4763535.1"/>
    </source>
</evidence>
<sequence>MTFHKVGACGALLSATLALPGCALLDDPVKEPVAAGAAKDAAAKDAPAMKLDDVDACKLLTAAELKETFGGAADKPAGGSTTIDNPVRMTNSNCIFGAKDDAVPFKVYVIVQQYETKQSGDNIGSTGSKPVSGVGEAAVSVEADNLGTVGPPTTQVRFVIDNKLVNVSRLYDKAPADPAGDVAVVVELAKKVASRL</sequence>
<dbReference type="Proteomes" id="UP000578112">
    <property type="component" value="Unassembled WGS sequence"/>
</dbReference>
<evidence type="ECO:0000313" key="2">
    <source>
        <dbReference type="Proteomes" id="UP000578112"/>
    </source>
</evidence>
<name>A0A7W7MRE3_9ACTN</name>
<dbReference type="AlphaFoldDB" id="A0A7W7MRE3"/>
<evidence type="ECO:0008006" key="3">
    <source>
        <dbReference type="Google" id="ProtNLM"/>
    </source>
</evidence>
<protein>
    <recommendedName>
        <fullName evidence="3">DUF3558 domain-containing protein</fullName>
    </recommendedName>
</protein>
<dbReference type="RefSeq" id="WP_184994840.1">
    <property type="nucleotide sequence ID" value="NZ_BOMK01000020.1"/>
</dbReference>
<keyword evidence="2" id="KW-1185">Reference proteome</keyword>
<comment type="caution">
    <text evidence="1">The sequence shown here is derived from an EMBL/GenBank/DDBJ whole genome shotgun (WGS) entry which is preliminary data.</text>
</comment>
<dbReference type="EMBL" id="JACHNH010000001">
    <property type="protein sequence ID" value="MBB4763535.1"/>
    <property type="molecule type" value="Genomic_DNA"/>
</dbReference>